<name>A0A5B7G5E3_PORTR</name>
<dbReference type="AlphaFoldDB" id="A0A5B7G5E3"/>
<proteinExistence type="predicted"/>
<evidence type="ECO:0000313" key="2">
    <source>
        <dbReference type="Proteomes" id="UP000324222"/>
    </source>
</evidence>
<protein>
    <submittedName>
        <fullName evidence="1">Uncharacterized protein</fullName>
    </submittedName>
</protein>
<dbReference type="EMBL" id="VSRR010011074">
    <property type="protein sequence ID" value="MPC52686.1"/>
    <property type="molecule type" value="Genomic_DNA"/>
</dbReference>
<organism evidence="1 2">
    <name type="scientific">Portunus trituberculatus</name>
    <name type="common">Swimming crab</name>
    <name type="synonym">Neptunus trituberculatus</name>
    <dbReference type="NCBI Taxonomy" id="210409"/>
    <lineage>
        <taxon>Eukaryota</taxon>
        <taxon>Metazoa</taxon>
        <taxon>Ecdysozoa</taxon>
        <taxon>Arthropoda</taxon>
        <taxon>Crustacea</taxon>
        <taxon>Multicrustacea</taxon>
        <taxon>Malacostraca</taxon>
        <taxon>Eumalacostraca</taxon>
        <taxon>Eucarida</taxon>
        <taxon>Decapoda</taxon>
        <taxon>Pleocyemata</taxon>
        <taxon>Brachyura</taxon>
        <taxon>Eubrachyura</taxon>
        <taxon>Portunoidea</taxon>
        <taxon>Portunidae</taxon>
        <taxon>Portuninae</taxon>
        <taxon>Portunus</taxon>
    </lineage>
</organism>
<accession>A0A5B7G5E3</accession>
<evidence type="ECO:0000313" key="1">
    <source>
        <dbReference type="EMBL" id="MPC52686.1"/>
    </source>
</evidence>
<sequence>MIWPVEFEVIYGNLACRFPEMADKSMKVVVVVVVVMVHGICSITPPARLSSSPLPTFTSPSTFLPHPEPLSLRISLSHQSRVPRFTAEQLSTAVKWCEGCDGRLRDRETWSEETSRVCWEGPFTMA</sequence>
<dbReference type="Proteomes" id="UP000324222">
    <property type="component" value="Unassembled WGS sequence"/>
</dbReference>
<gene>
    <name evidence="1" type="ORF">E2C01_046562</name>
</gene>
<keyword evidence="2" id="KW-1185">Reference proteome</keyword>
<comment type="caution">
    <text evidence="1">The sequence shown here is derived from an EMBL/GenBank/DDBJ whole genome shotgun (WGS) entry which is preliminary data.</text>
</comment>
<reference evidence="1 2" key="1">
    <citation type="submission" date="2019-05" db="EMBL/GenBank/DDBJ databases">
        <title>Another draft genome of Portunus trituberculatus and its Hox gene families provides insights of decapod evolution.</title>
        <authorList>
            <person name="Jeong J.-H."/>
            <person name="Song I."/>
            <person name="Kim S."/>
            <person name="Choi T."/>
            <person name="Kim D."/>
            <person name="Ryu S."/>
            <person name="Kim W."/>
        </authorList>
    </citation>
    <scope>NUCLEOTIDE SEQUENCE [LARGE SCALE GENOMIC DNA]</scope>
    <source>
        <tissue evidence="1">Muscle</tissue>
    </source>
</reference>